<evidence type="ECO:0000313" key="1">
    <source>
        <dbReference type="EMBL" id="CEM14734.1"/>
    </source>
</evidence>
<dbReference type="AlphaFoldDB" id="A0A0G4FLS3"/>
<evidence type="ECO:0000313" key="2">
    <source>
        <dbReference type="Proteomes" id="UP000041254"/>
    </source>
</evidence>
<proteinExistence type="predicted"/>
<keyword evidence="2" id="KW-1185">Reference proteome</keyword>
<protein>
    <submittedName>
        <fullName evidence="1">Uncharacterized protein</fullName>
    </submittedName>
</protein>
<sequence>MIGEVVISVVVIYGDHDQKVARAFGTPAWTRMTSFWRLMCELWLLSIAAHFLYLNVSFIEDHAPAAAIFLRNEDLLSQID</sequence>
<reference evidence="1 2" key="1">
    <citation type="submission" date="2014-11" db="EMBL/GenBank/DDBJ databases">
        <authorList>
            <person name="Zhu J."/>
            <person name="Qi W."/>
            <person name="Song R."/>
        </authorList>
    </citation>
    <scope>NUCLEOTIDE SEQUENCE [LARGE SCALE GENOMIC DNA]</scope>
</reference>
<gene>
    <name evidence="1" type="ORF">Vbra_21464</name>
</gene>
<dbReference type="Proteomes" id="UP000041254">
    <property type="component" value="Unassembled WGS sequence"/>
</dbReference>
<dbReference type="EMBL" id="CDMY01000457">
    <property type="protein sequence ID" value="CEM14734.1"/>
    <property type="molecule type" value="Genomic_DNA"/>
</dbReference>
<name>A0A0G4FLS3_VITBC</name>
<dbReference type="VEuPathDB" id="CryptoDB:Vbra_21464"/>
<accession>A0A0G4FLS3</accession>
<organism evidence="1 2">
    <name type="scientific">Vitrella brassicaformis (strain CCMP3155)</name>
    <dbReference type="NCBI Taxonomy" id="1169540"/>
    <lineage>
        <taxon>Eukaryota</taxon>
        <taxon>Sar</taxon>
        <taxon>Alveolata</taxon>
        <taxon>Colpodellida</taxon>
        <taxon>Vitrellaceae</taxon>
        <taxon>Vitrella</taxon>
    </lineage>
</organism>
<dbReference type="InParanoid" id="A0A0G4FLS3"/>